<dbReference type="EMBL" id="AUZX01003040">
    <property type="protein sequence ID" value="EQD74998.1"/>
    <property type="molecule type" value="Genomic_DNA"/>
</dbReference>
<dbReference type="AlphaFoldDB" id="T1C278"/>
<comment type="caution">
    <text evidence="1">The sequence shown here is derived from an EMBL/GenBank/DDBJ whole genome shotgun (WGS) entry which is preliminary data.</text>
</comment>
<evidence type="ECO:0000313" key="1">
    <source>
        <dbReference type="EMBL" id="EQD74998.1"/>
    </source>
</evidence>
<organism evidence="1">
    <name type="scientific">mine drainage metagenome</name>
    <dbReference type="NCBI Taxonomy" id="410659"/>
    <lineage>
        <taxon>unclassified sequences</taxon>
        <taxon>metagenomes</taxon>
        <taxon>ecological metagenomes</taxon>
    </lineage>
</organism>
<reference evidence="1" key="1">
    <citation type="submission" date="2013-08" db="EMBL/GenBank/DDBJ databases">
        <authorList>
            <person name="Mendez C."/>
            <person name="Richter M."/>
            <person name="Ferrer M."/>
            <person name="Sanchez J."/>
        </authorList>
    </citation>
    <scope>NUCLEOTIDE SEQUENCE</scope>
</reference>
<gene>
    <name evidence="1" type="ORF">B1A_04198</name>
</gene>
<accession>T1C278</accession>
<sequence length="98" mass="11285">MKGMKPVNWNTKKNILLKAERGISFEEVLSAMSHGGLLDIRDHPNKEQYPNQRLLVVRIRNYAYLVPFVENGSEVFLKTIIPSRKATRHYLTEESSNG</sequence>
<name>T1C278_9ZZZZ</name>
<proteinExistence type="predicted"/>
<evidence type="ECO:0008006" key="2">
    <source>
        <dbReference type="Google" id="ProtNLM"/>
    </source>
</evidence>
<reference evidence="1" key="2">
    <citation type="journal article" date="2014" name="ISME J.">
        <title>Microbial stratification in low pH oxic and suboxic macroscopic growths along an acid mine drainage.</title>
        <authorList>
            <person name="Mendez-Garcia C."/>
            <person name="Mesa V."/>
            <person name="Sprenger R.R."/>
            <person name="Richter M."/>
            <person name="Diez M.S."/>
            <person name="Solano J."/>
            <person name="Bargiela R."/>
            <person name="Golyshina O.V."/>
            <person name="Manteca A."/>
            <person name="Ramos J.L."/>
            <person name="Gallego J.R."/>
            <person name="Llorente I."/>
            <person name="Martins Dos Santos V.A."/>
            <person name="Jensen O.N."/>
            <person name="Pelaez A.I."/>
            <person name="Sanchez J."/>
            <person name="Ferrer M."/>
        </authorList>
    </citation>
    <scope>NUCLEOTIDE SEQUENCE</scope>
</reference>
<protein>
    <recommendedName>
        <fullName evidence="2">Toxin</fullName>
    </recommendedName>
</protein>